<gene>
    <name evidence="1" type="ORF">AVDCRST_MAG85-141</name>
</gene>
<dbReference type="AlphaFoldDB" id="A0A6J4RQN6"/>
<dbReference type="EMBL" id="CADCVT010000015">
    <property type="protein sequence ID" value="CAA9473729.1"/>
    <property type="molecule type" value="Genomic_DNA"/>
</dbReference>
<protein>
    <submittedName>
        <fullName evidence="1">Uncharacterized protein</fullName>
    </submittedName>
</protein>
<sequence>MAASSSTSEAACTLAPHSHVMVTRGTMATRPCSRFAA</sequence>
<accession>A0A6J4RQN6</accession>
<proteinExistence type="predicted"/>
<reference evidence="1" key="1">
    <citation type="submission" date="2020-02" db="EMBL/GenBank/DDBJ databases">
        <authorList>
            <person name="Meier V. D."/>
        </authorList>
    </citation>
    <scope>NUCLEOTIDE SEQUENCE</scope>
    <source>
        <strain evidence="1">AVDCRST_MAG85</strain>
    </source>
</reference>
<organism evidence="1">
    <name type="scientific">uncultured Solirubrobacteraceae bacterium</name>
    <dbReference type="NCBI Taxonomy" id="1162706"/>
    <lineage>
        <taxon>Bacteria</taxon>
        <taxon>Bacillati</taxon>
        <taxon>Actinomycetota</taxon>
        <taxon>Thermoleophilia</taxon>
        <taxon>Solirubrobacterales</taxon>
        <taxon>Solirubrobacteraceae</taxon>
        <taxon>environmental samples</taxon>
    </lineage>
</organism>
<name>A0A6J4RQN6_9ACTN</name>
<evidence type="ECO:0000313" key="1">
    <source>
        <dbReference type="EMBL" id="CAA9473729.1"/>
    </source>
</evidence>